<keyword evidence="3" id="KW-1185">Reference proteome</keyword>
<sequence>MQDRRQYDSTHSFVDGPNYGPTLRNGVPSNHLLRTPSELINRRRGPEEHRLSARARLGVNKGTVSMQSLRGVKKIEKGLPEKGG</sequence>
<dbReference type="AlphaFoldDB" id="A0AAV7UFQ5"/>
<accession>A0AAV7UFQ5</accession>
<gene>
    <name evidence="2" type="ORF">NDU88_004603</name>
</gene>
<name>A0AAV7UFQ5_PLEWA</name>
<dbReference type="Proteomes" id="UP001066276">
    <property type="component" value="Chromosome 3_1"/>
</dbReference>
<evidence type="ECO:0000256" key="1">
    <source>
        <dbReference type="SAM" id="MobiDB-lite"/>
    </source>
</evidence>
<comment type="caution">
    <text evidence="2">The sequence shown here is derived from an EMBL/GenBank/DDBJ whole genome shotgun (WGS) entry which is preliminary data.</text>
</comment>
<feature type="region of interest" description="Disordered" evidence="1">
    <location>
        <begin position="1"/>
        <end position="48"/>
    </location>
</feature>
<organism evidence="2 3">
    <name type="scientific">Pleurodeles waltl</name>
    <name type="common">Iberian ribbed newt</name>
    <dbReference type="NCBI Taxonomy" id="8319"/>
    <lineage>
        <taxon>Eukaryota</taxon>
        <taxon>Metazoa</taxon>
        <taxon>Chordata</taxon>
        <taxon>Craniata</taxon>
        <taxon>Vertebrata</taxon>
        <taxon>Euteleostomi</taxon>
        <taxon>Amphibia</taxon>
        <taxon>Batrachia</taxon>
        <taxon>Caudata</taxon>
        <taxon>Salamandroidea</taxon>
        <taxon>Salamandridae</taxon>
        <taxon>Pleurodelinae</taxon>
        <taxon>Pleurodeles</taxon>
    </lineage>
</organism>
<proteinExistence type="predicted"/>
<reference evidence="2" key="1">
    <citation type="journal article" date="2022" name="bioRxiv">
        <title>Sequencing and chromosome-scale assembly of the giantPleurodeles waltlgenome.</title>
        <authorList>
            <person name="Brown T."/>
            <person name="Elewa A."/>
            <person name="Iarovenko S."/>
            <person name="Subramanian E."/>
            <person name="Araus A.J."/>
            <person name="Petzold A."/>
            <person name="Susuki M."/>
            <person name="Suzuki K.-i.T."/>
            <person name="Hayashi T."/>
            <person name="Toyoda A."/>
            <person name="Oliveira C."/>
            <person name="Osipova E."/>
            <person name="Leigh N.D."/>
            <person name="Simon A."/>
            <person name="Yun M.H."/>
        </authorList>
    </citation>
    <scope>NUCLEOTIDE SEQUENCE</scope>
    <source>
        <strain evidence="2">20211129_DDA</strain>
        <tissue evidence="2">Liver</tissue>
    </source>
</reference>
<evidence type="ECO:0000313" key="2">
    <source>
        <dbReference type="EMBL" id="KAJ1187835.1"/>
    </source>
</evidence>
<protein>
    <submittedName>
        <fullName evidence="2">Uncharacterized protein</fullName>
    </submittedName>
</protein>
<evidence type="ECO:0000313" key="3">
    <source>
        <dbReference type="Proteomes" id="UP001066276"/>
    </source>
</evidence>
<dbReference type="EMBL" id="JANPWB010000005">
    <property type="protein sequence ID" value="KAJ1187835.1"/>
    <property type="molecule type" value="Genomic_DNA"/>
</dbReference>